<comment type="caution">
    <text evidence="2">The sequence shown here is derived from an EMBL/GenBank/DDBJ whole genome shotgun (WGS) entry which is preliminary data.</text>
</comment>
<dbReference type="InterPro" id="IPR005625">
    <property type="entry name" value="PepSY-ass_TM"/>
</dbReference>
<keyword evidence="3" id="KW-1185">Reference proteome</keyword>
<evidence type="ECO:0000256" key="1">
    <source>
        <dbReference type="SAM" id="Phobius"/>
    </source>
</evidence>
<dbReference type="EMBL" id="BNAH01000006">
    <property type="protein sequence ID" value="GHE88983.1"/>
    <property type="molecule type" value="Genomic_DNA"/>
</dbReference>
<feature type="transmembrane region" description="Helical" evidence="1">
    <location>
        <begin position="187"/>
        <end position="211"/>
    </location>
</feature>
<accession>A0ABQ3IRQ8</accession>
<evidence type="ECO:0000313" key="3">
    <source>
        <dbReference type="Proteomes" id="UP000626370"/>
    </source>
</evidence>
<feature type="transmembrane region" description="Helical" evidence="1">
    <location>
        <begin position="12"/>
        <end position="36"/>
    </location>
</feature>
<gene>
    <name evidence="2" type="ORF">GCM10011501_18030</name>
</gene>
<organism evidence="2 3">
    <name type="scientific">Thalassotalea profundi</name>
    <dbReference type="NCBI Taxonomy" id="2036687"/>
    <lineage>
        <taxon>Bacteria</taxon>
        <taxon>Pseudomonadati</taxon>
        <taxon>Pseudomonadota</taxon>
        <taxon>Gammaproteobacteria</taxon>
        <taxon>Alteromonadales</taxon>
        <taxon>Colwelliaceae</taxon>
        <taxon>Thalassotalea</taxon>
    </lineage>
</organism>
<dbReference type="Pfam" id="PF03929">
    <property type="entry name" value="PepSY_TM"/>
    <property type="match status" value="1"/>
</dbReference>
<reference evidence="3" key="1">
    <citation type="journal article" date="2019" name="Int. J. Syst. Evol. Microbiol.">
        <title>The Global Catalogue of Microorganisms (GCM) 10K type strain sequencing project: providing services to taxonomists for standard genome sequencing and annotation.</title>
        <authorList>
            <consortium name="The Broad Institute Genomics Platform"/>
            <consortium name="The Broad Institute Genome Sequencing Center for Infectious Disease"/>
            <person name="Wu L."/>
            <person name="Ma J."/>
        </authorList>
    </citation>
    <scope>NUCLEOTIDE SEQUENCE [LARGE SCALE GENOMIC DNA]</scope>
    <source>
        <strain evidence="3">CGMCC 1.15922</strain>
    </source>
</reference>
<dbReference type="RefSeq" id="WP_189377938.1">
    <property type="nucleotide sequence ID" value="NZ_BNAH01000006.1"/>
</dbReference>
<evidence type="ECO:0000313" key="2">
    <source>
        <dbReference type="EMBL" id="GHE88983.1"/>
    </source>
</evidence>
<feature type="transmembrane region" description="Helical" evidence="1">
    <location>
        <begin position="144"/>
        <end position="166"/>
    </location>
</feature>
<name>A0ABQ3IRQ8_9GAMM</name>
<dbReference type="Proteomes" id="UP000626370">
    <property type="component" value="Unassembled WGS sequence"/>
</dbReference>
<keyword evidence="1" id="KW-0812">Transmembrane</keyword>
<dbReference type="PANTHER" id="PTHR34219">
    <property type="entry name" value="IRON-REGULATED INNER MEMBRANE PROTEIN-RELATED"/>
    <property type="match status" value="1"/>
</dbReference>
<protein>
    <submittedName>
        <fullName evidence="2">Peptidase</fullName>
    </submittedName>
</protein>
<keyword evidence="1" id="KW-1133">Transmembrane helix</keyword>
<keyword evidence="1" id="KW-0472">Membrane</keyword>
<proteinExistence type="predicted"/>
<feature type="transmembrane region" description="Helical" evidence="1">
    <location>
        <begin position="336"/>
        <end position="357"/>
    </location>
</feature>
<dbReference type="PANTHER" id="PTHR34219:SF3">
    <property type="entry name" value="BLL7967 PROTEIN"/>
    <property type="match status" value="1"/>
</dbReference>
<sequence>MRASTVKVWELIHKWTSLICTAFLLMLCITGLPLIFHDEIDDALNPDVWQPKSPDATPLTLDEILTIALNNREGEQAIYMSFDIVRPVVNVTSGPTADAPGTKMHFASYDLTSGDLVPPADVGESVMEFILQLHTDMFLELPGMLFLGAMGILFILSTISGVVIYRQYMRKLRFGTVRKQKSTRHKWLDYHNLLGIVTIAWVLVVGLTGVINTLEKPILDTWRDNNLKQLLSEHQGGTIAQPVASLSEAVKQAKLAAPDMTLQFVAFPGSNFSSNQHYAIFLHGNTPLTKELITPVLVDAVSGEVIGLSEMPWYAKALSLSRPLHFGDYGGLFLKILWAILDVLTIIILGSGLYLWVQKNKKLNRNTPTKNIANGVTQNG</sequence>